<organism evidence="1 4">
    <name type="scientific">Orientia tsutsugamushi str. Gilliam</name>
    <dbReference type="NCBI Taxonomy" id="1359184"/>
    <lineage>
        <taxon>Bacteria</taxon>
        <taxon>Pseudomonadati</taxon>
        <taxon>Pseudomonadota</taxon>
        <taxon>Alphaproteobacteria</taxon>
        <taxon>Rickettsiales</taxon>
        <taxon>Rickettsiaceae</taxon>
        <taxon>Rickettsieae</taxon>
        <taxon>Orientia</taxon>
    </lineage>
</organism>
<keyword evidence="5" id="KW-1185">Reference proteome</keyword>
<gene>
    <name evidence="2" type="ORF">GILLIAM_00078</name>
    <name evidence="3" type="ORF">GILLIAM_01812</name>
    <name evidence="1" type="ORF">OTSGILL_0344</name>
</gene>
<dbReference type="EMBL" id="LS398551">
    <property type="protein sequence ID" value="SPR02487.1"/>
    <property type="molecule type" value="Genomic_DNA"/>
</dbReference>
<reference evidence="1 4" key="1">
    <citation type="submission" date="2015-02" db="EMBL/GenBank/DDBJ databases">
        <title>Genome Sequencing of Rickettsiales.</title>
        <authorList>
            <person name="Daugherty S.C."/>
            <person name="Su Q."/>
            <person name="Abolude K."/>
            <person name="Beier-Sexton M."/>
            <person name="Carlyon J.A."/>
            <person name="Carter R."/>
            <person name="Day N.P."/>
            <person name="Dumler S.J."/>
            <person name="Dyachenko V."/>
            <person name="Godinez A."/>
            <person name="Kurtti T.J."/>
            <person name="Lichay M."/>
            <person name="Mullins K.E."/>
            <person name="Ott S."/>
            <person name="Pappas-Brown V."/>
            <person name="Paris D.H."/>
            <person name="Patel P."/>
            <person name="Richards A.L."/>
            <person name="Sadzewicz L."/>
            <person name="Sears K."/>
            <person name="Seidman D."/>
            <person name="Sengamalay N."/>
            <person name="Stenos J."/>
            <person name="Tallon L.J."/>
            <person name="Vincent G."/>
            <person name="Fraser C.M."/>
            <person name="Munderloh U."/>
            <person name="Dunning-Hotopp J.C."/>
        </authorList>
    </citation>
    <scope>NUCLEOTIDE SEQUENCE [LARGE SCALE GENOMIC DNA]</scope>
    <source>
        <strain evidence="1 4">Gilliam</strain>
    </source>
</reference>
<accession>A0A0F3MH93</accession>
<protein>
    <submittedName>
        <fullName evidence="1">Uncharacterized protein</fullName>
    </submittedName>
</protein>
<evidence type="ECO:0000313" key="4">
    <source>
        <dbReference type="Proteomes" id="UP000033769"/>
    </source>
</evidence>
<reference evidence="2" key="3">
    <citation type="submission" date="2018-03" db="EMBL/GenBank/DDBJ databases">
        <authorList>
            <person name="Keele B.F."/>
        </authorList>
    </citation>
    <scope>NUCLEOTIDE SEQUENCE [LARGE SCALE GENOMIC DNA]</scope>
    <source>
        <strain evidence="2">Gilliam</strain>
    </source>
</reference>
<sequence>MQSLSMEATRMKLEQQKNQLFNEQKHYIAKQENRSHIELNSQMRKIFKQKSATSKLLKKLINCIQDVNKSSEEKKEQIDSLMEGGIPSKFKSLLKKQHSGEQGIITKVLQVEARKADEEYDSNEKISSFVQDKIVKYSGSALDLIDDWDI</sequence>
<reference evidence="5" key="2">
    <citation type="submission" date="2018-03" db="EMBL/GenBank/DDBJ databases">
        <authorList>
            <person name="Batty M. E."/>
            <person name="Batty M E."/>
        </authorList>
    </citation>
    <scope>NUCLEOTIDE SEQUENCE [LARGE SCALE GENOMIC DNA]</scope>
    <source>
        <strain evidence="5">Gilliam</strain>
    </source>
</reference>
<dbReference type="PATRIC" id="fig|1359184.3.peg.910"/>
<dbReference type="EMBL" id="LS398551">
    <property type="protein sequence ID" value="SPR08992.1"/>
    <property type="molecule type" value="Genomic_DNA"/>
</dbReference>
<evidence type="ECO:0000313" key="5">
    <source>
        <dbReference type="Proteomes" id="UP000244959"/>
    </source>
</evidence>
<name>A0A0F3MH93_ORITS</name>
<dbReference type="EMBL" id="LANO01000002">
    <property type="protein sequence ID" value="KJV53944.1"/>
    <property type="molecule type" value="Genomic_DNA"/>
</dbReference>
<evidence type="ECO:0000313" key="3">
    <source>
        <dbReference type="EMBL" id="SPR08992.1"/>
    </source>
</evidence>
<dbReference type="Proteomes" id="UP000244959">
    <property type="component" value="Chromosome I"/>
</dbReference>
<evidence type="ECO:0000313" key="1">
    <source>
        <dbReference type="EMBL" id="KJV53944.1"/>
    </source>
</evidence>
<dbReference type="Proteomes" id="UP000033769">
    <property type="component" value="Unassembled WGS sequence"/>
</dbReference>
<evidence type="ECO:0000313" key="2">
    <source>
        <dbReference type="EMBL" id="SPR02487.1"/>
    </source>
</evidence>
<proteinExistence type="predicted"/>
<dbReference type="AlphaFoldDB" id="A0A0F3MH93"/>